<dbReference type="EMBL" id="JAYKXP010000147">
    <property type="protein sequence ID" value="KAK7022810.1"/>
    <property type="molecule type" value="Genomic_DNA"/>
</dbReference>
<name>A0AAW0B9W0_9AGAR</name>
<accession>A0AAW0B9W0</accession>
<dbReference type="AlphaFoldDB" id="A0AAW0B9W0"/>
<protein>
    <submittedName>
        <fullName evidence="1">Uncharacterized protein</fullName>
    </submittedName>
</protein>
<comment type="caution">
    <text evidence="1">The sequence shown here is derived from an EMBL/GenBank/DDBJ whole genome shotgun (WGS) entry which is preliminary data.</text>
</comment>
<evidence type="ECO:0000313" key="1">
    <source>
        <dbReference type="EMBL" id="KAK7022810.1"/>
    </source>
</evidence>
<dbReference type="Proteomes" id="UP001383192">
    <property type="component" value="Unassembled WGS sequence"/>
</dbReference>
<reference evidence="1 2" key="1">
    <citation type="submission" date="2024-01" db="EMBL/GenBank/DDBJ databases">
        <title>A draft genome for a cacao thread blight-causing isolate of Paramarasmius palmivorus.</title>
        <authorList>
            <person name="Baruah I.K."/>
            <person name="Bukari Y."/>
            <person name="Amoako-Attah I."/>
            <person name="Meinhardt L.W."/>
            <person name="Bailey B.A."/>
            <person name="Cohen S.P."/>
        </authorList>
    </citation>
    <scope>NUCLEOTIDE SEQUENCE [LARGE SCALE GENOMIC DNA]</scope>
    <source>
        <strain evidence="1 2">GH-12</strain>
    </source>
</reference>
<evidence type="ECO:0000313" key="2">
    <source>
        <dbReference type="Proteomes" id="UP001383192"/>
    </source>
</evidence>
<gene>
    <name evidence="1" type="ORF">VNI00_016937</name>
</gene>
<proteinExistence type="predicted"/>
<keyword evidence="2" id="KW-1185">Reference proteome</keyword>
<organism evidence="1 2">
    <name type="scientific">Paramarasmius palmivorus</name>
    <dbReference type="NCBI Taxonomy" id="297713"/>
    <lineage>
        <taxon>Eukaryota</taxon>
        <taxon>Fungi</taxon>
        <taxon>Dikarya</taxon>
        <taxon>Basidiomycota</taxon>
        <taxon>Agaricomycotina</taxon>
        <taxon>Agaricomycetes</taxon>
        <taxon>Agaricomycetidae</taxon>
        <taxon>Agaricales</taxon>
        <taxon>Marasmiineae</taxon>
        <taxon>Marasmiaceae</taxon>
        <taxon>Paramarasmius</taxon>
    </lineage>
</organism>
<sequence length="59" mass="6734">MSDSEVVHVANEDSTFDRKDFEEFNWGQHLVVPLPRSSFGIIILSLPHIRCIYVGAMDN</sequence>